<comment type="subcellular location">
    <subcellularLocation>
        <location evidence="10 11">Cytoplasm</location>
    </subcellularLocation>
</comment>
<dbReference type="GO" id="GO:0005524">
    <property type="term" value="F:ATP binding"/>
    <property type="evidence" value="ECO:0007669"/>
    <property type="project" value="UniProtKB-UniRule"/>
</dbReference>
<dbReference type="GO" id="GO:0008360">
    <property type="term" value="P:regulation of cell shape"/>
    <property type="evidence" value="ECO:0007669"/>
    <property type="project" value="UniProtKB-KW"/>
</dbReference>
<dbReference type="Gene3D" id="3.90.190.20">
    <property type="entry name" value="Mur ligase, C-terminal domain"/>
    <property type="match status" value="1"/>
</dbReference>
<dbReference type="SUPFAM" id="SSF53623">
    <property type="entry name" value="MurD-like peptide ligases, catalytic domain"/>
    <property type="match status" value="1"/>
</dbReference>
<dbReference type="Proteomes" id="UP000006546">
    <property type="component" value="Chromosome"/>
</dbReference>
<proteinExistence type="inferred from homology"/>
<accession>F4LJJ0</accession>
<name>F4LJJ0_TREBD</name>
<evidence type="ECO:0000259" key="12">
    <source>
        <dbReference type="Pfam" id="PF01225"/>
    </source>
</evidence>
<dbReference type="InterPro" id="IPR036615">
    <property type="entry name" value="Mur_ligase_C_dom_sf"/>
</dbReference>
<dbReference type="NCBIfam" id="TIGR01143">
    <property type="entry name" value="murF"/>
    <property type="match status" value="1"/>
</dbReference>
<dbReference type="InterPro" id="IPR005863">
    <property type="entry name" value="UDP-N-AcMur_synth"/>
</dbReference>
<reference evidence="16" key="1">
    <citation type="submission" date="2011-04" db="EMBL/GenBank/DDBJ databases">
        <title>The complete genome of Treponema brennaborense DSM 12168.</title>
        <authorList>
            <person name="Lucas S."/>
            <person name="Han J."/>
            <person name="Lapidus A."/>
            <person name="Bruce D."/>
            <person name="Goodwin L."/>
            <person name="Pitluck S."/>
            <person name="Peters L."/>
            <person name="Kyrpides N."/>
            <person name="Mavromatis K."/>
            <person name="Ivanova N."/>
            <person name="Mikhailova N."/>
            <person name="Pagani I."/>
            <person name="Teshima H."/>
            <person name="Detter J.C."/>
            <person name="Tapia R."/>
            <person name="Han C."/>
            <person name="Land M."/>
            <person name="Hauser L."/>
            <person name="Markowitz V."/>
            <person name="Cheng J.-F."/>
            <person name="Hugenholtz P."/>
            <person name="Woyke T."/>
            <person name="Wu D."/>
            <person name="Gronow S."/>
            <person name="Wellnitz S."/>
            <person name="Brambilla E."/>
            <person name="Klenk H.-P."/>
            <person name="Eisen J.A."/>
        </authorList>
    </citation>
    <scope>NUCLEOTIDE SEQUENCE [LARGE SCALE GENOMIC DNA]</scope>
    <source>
        <strain evidence="16">DSM 12168 / CIP 105900 / DD5/3</strain>
    </source>
</reference>
<dbReference type="InterPro" id="IPR036565">
    <property type="entry name" value="Mur-like_cat_sf"/>
</dbReference>
<dbReference type="Gene3D" id="3.40.1190.10">
    <property type="entry name" value="Mur-like, catalytic domain"/>
    <property type="match status" value="1"/>
</dbReference>
<comment type="pathway">
    <text evidence="10 11">Cell wall biogenesis; peptidoglycan biosynthesis.</text>
</comment>
<comment type="catalytic activity">
    <reaction evidence="10 11">
        <text>D-alanyl-D-alanine + UDP-N-acetyl-alpha-D-muramoyl-L-alanyl-gamma-D-glutamyl-meso-2,6-diaminopimelate + ATP = UDP-N-acetyl-alpha-D-muramoyl-L-alanyl-gamma-D-glutamyl-meso-2,6-diaminopimeloyl-D-alanyl-D-alanine + ADP + phosphate + H(+)</text>
        <dbReference type="Rhea" id="RHEA:28374"/>
        <dbReference type="ChEBI" id="CHEBI:15378"/>
        <dbReference type="ChEBI" id="CHEBI:30616"/>
        <dbReference type="ChEBI" id="CHEBI:43474"/>
        <dbReference type="ChEBI" id="CHEBI:57822"/>
        <dbReference type="ChEBI" id="CHEBI:61386"/>
        <dbReference type="ChEBI" id="CHEBI:83905"/>
        <dbReference type="ChEBI" id="CHEBI:456216"/>
        <dbReference type="EC" id="6.3.2.10"/>
    </reaction>
</comment>
<evidence type="ECO:0000256" key="1">
    <source>
        <dbReference type="ARBA" id="ARBA00022490"/>
    </source>
</evidence>
<evidence type="ECO:0000259" key="13">
    <source>
        <dbReference type="Pfam" id="PF02875"/>
    </source>
</evidence>
<evidence type="ECO:0000256" key="10">
    <source>
        <dbReference type="HAMAP-Rule" id="MF_02019"/>
    </source>
</evidence>
<feature type="domain" description="Mur ligase C-terminal" evidence="13">
    <location>
        <begin position="340"/>
        <end position="472"/>
    </location>
</feature>
<feature type="domain" description="Mur ligase central" evidence="14">
    <location>
        <begin position="138"/>
        <end position="317"/>
    </location>
</feature>
<dbReference type="Pfam" id="PF08245">
    <property type="entry name" value="Mur_ligase_M"/>
    <property type="match status" value="1"/>
</dbReference>
<comment type="similarity">
    <text evidence="10">Belongs to the MurCDEF family. MurF subfamily.</text>
</comment>
<dbReference type="AlphaFoldDB" id="F4LJJ0"/>
<dbReference type="GO" id="GO:0005737">
    <property type="term" value="C:cytoplasm"/>
    <property type="evidence" value="ECO:0007669"/>
    <property type="project" value="UniProtKB-SubCell"/>
</dbReference>
<dbReference type="InterPro" id="IPR051046">
    <property type="entry name" value="MurCDEF_CellWall_CoF430Synth"/>
</dbReference>
<protein>
    <recommendedName>
        <fullName evidence="10 11">UDP-N-acetylmuramoyl-tripeptide--D-alanyl-D-alanine ligase</fullName>
        <ecNumber evidence="10 11">6.3.2.10</ecNumber>
    </recommendedName>
    <alternativeName>
        <fullName evidence="10">D-alanyl-D-alanine-adding enzyme</fullName>
    </alternativeName>
</protein>
<dbReference type="InterPro" id="IPR004101">
    <property type="entry name" value="Mur_ligase_C"/>
</dbReference>
<dbReference type="GO" id="GO:0051301">
    <property type="term" value="P:cell division"/>
    <property type="evidence" value="ECO:0007669"/>
    <property type="project" value="UniProtKB-KW"/>
</dbReference>
<dbReference type="Pfam" id="PF02875">
    <property type="entry name" value="Mur_ligase_C"/>
    <property type="match status" value="1"/>
</dbReference>
<sequence length="488" mass="51880">MSIESAAATRTSESSLLSFRETIEAVAGKYVCLAGAAERFHFTNVTTDSRTVTDGSLFVPLVGETQDGHKYILQALEQGARVVFADLESYECLAGLFMDFLENYPDAVFIVVKNTLTALQCAAAAYVKKFPDLIKIGITGSSGKTTTKELIAAVLSRKYTVVMNEGNLNSETGLPLSVFKIRAEHEVGIFEMGMNRKGEIAELANVLCPRFAVVTNIGSAHIGILGSKDAIAYEKKQIFSRFTADCVAFIPAADPYADFLAENCGGTVVRYGVNTDPVSRIKNAGLAGTEFLYRQVPILLPLPGAGNFSDALAAASLASYMGFGADDIKAGLESVRPLFGRSQIIGGPVSVVQDCYNANPDSMEQALDFFASLDIEPGRKIAVLGDMLELGAESESAHVAAVRSAAASGAVLLVCIGRAVSAAAERLVREDRVGSVRVECFADSSDAVISDAAALLCGFLRRGDVVLLKGSRGMRLERLTPYLTECAV</sequence>
<dbReference type="STRING" id="906968.Trebr_0949"/>
<feature type="domain" description="Mur ligase N-terminal catalytic" evidence="12">
    <location>
        <begin position="41"/>
        <end position="89"/>
    </location>
</feature>
<keyword evidence="5 10" id="KW-0067">ATP-binding</keyword>
<dbReference type="RefSeq" id="WP_013758104.1">
    <property type="nucleotide sequence ID" value="NC_015500.1"/>
</dbReference>
<dbReference type="SUPFAM" id="SSF53244">
    <property type="entry name" value="MurD-like peptide ligases, peptide-binding domain"/>
    <property type="match status" value="1"/>
</dbReference>
<keyword evidence="7 10" id="KW-0573">Peptidoglycan synthesis</keyword>
<keyword evidence="2 10" id="KW-0436">Ligase</keyword>
<keyword evidence="3 10" id="KW-0132">Cell division</keyword>
<gene>
    <name evidence="10" type="primary">murF</name>
    <name evidence="15" type="ordered locus">Trebr_0949</name>
</gene>
<evidence type="ECO:0000256" key="4">
    <source>
        <dbReference type="ARBA" id="ARBA00022741"/>
    </source>
</evidence>
<keyword evidence="4 10" id="KW-0547">Nucleotide-binding</keyword>
<dbReference type="GO" id="GO:0071555">
    <property type="term" value="P:cell wall organization"/>
    <property type="evidence" value="ECO:0007669"/>
    <property type="project" value="UniProtKB-KW"/>
</dbReference>
<dbReference type="HOGENOM" id="CLU_031507_1_2_12"/>
<keyword evidence="6 10" id="KW-0133">Cell shape</keyword>
<dbReference type="eggNOG" id="COG0770">
    <property type="taxonomic scope" value="Bacteria"/>
</dbReference>
<dbReference type="InterPro" id="IPR000713">
    <property type="entry name" value="Mur_ligase_N"/>
</dbReference>
<evidence type="ECO:0000256" key="3">
    <source>
        <dbReference type="ARBA" id="ARBA00022618"/>
    </source>
</evidence>
<keyword evidence="8 10" id="KW-0131">Cell cycle</keyword>
<dbReference type="HAMAP" id="MF_02019">
    <property type="entry name" value="MurF"/>
    <property type="match status" value="1"/>
</dbReference>
<evidence type="ECO:0000256" key="9">
    <source>
        <dbReference type="ARBA" id="ARBA00023316"/>
    </source>
</evidence>
<dbReference type="EMBL" id="CP002696">
    <property type="protein sequence ID" value="AEE16385.1"/>
    <property type="molecule type" value="Genomic_DNA"/>
</dbReference>
<keyword evidence="16" id="KW-1185">Reference proteome</keyword>
<dbReference type="GO" id="GO:0009252">
    <property type="term" value="P:peptidoglycan biosynthetic process"/>
    <property type="evidence" value="ECO:0007669"/>
    <property type="project" value="UniProtKB-UniRule"/>
</dbReference>
<dbReference type="PANTHER" id="PTHR43024">
    <property type="entry name" value="UDP-N-ACETYLMURAMOYL-TRIPEPTIDE--D-ALANYL-D-ALANINE LIGASE"/>
    <property type="match status" value="1"/>
</dbReference>
<comment type="function">
    <text evidence="10 11">Involved in cell wall formation. Catalyzes the final step in the synthesis of UDP-N-acetylmuramoyl-pentapeptide, the precursor of murein.</text>
</comment>
<dbReference type="Pfam" id="PF01225">
    <property type="entry name" value="Mur_ligase"/>
    <property type="match status" value="1"/>
</dbReference>
<dbReference type="Gene3D" id="3.40.1390.10">
    <property type="entry name" value="MurE/MurF, N-terminal domain"/>
    <property type="match status" value="1"/>
</dbReference>
<dbReference type="SUPFAM" id="SSF63418">
    <property type="entry name" value="MurE/MurF N-terminal domain"/>
    <property type="match status" value="1"/>
</dbReference>
<feature type="binding site" evidence="10">
    <location>
        <begin position="140"/>
        <end position="146"/>
    </location>
    <ligand>
        <name>ATP</name>
        <dbReference type="ChEBI" id="CHEBI:30616"/>
    </ligand>
</feature>
<keyword evidence="9 10" id="KW-0961">Cell wall biogenesis/degradation</keyword>
<evidence type="ECO:0000256" key="2">
    <source>
        <dbReference type="ARBA" id="ARBA00022598"/>
    </source>
</evidence>
<dbReference type="OrthoDB" id="9801978at2"/>
<evidence type="ECO:0000313" key="15">
    <source>
        <dbReference type="EMBL" id="AEE16385.1"/>
    </source>
</evidence>
<dbReference type="UniPathway" id="UPA00219"/>
<dbReference type="PANTHER" id="PTHR43024:SF1">
    <property type="entry name" value="UDP-N-ACETYLMURAMOYL-TRIPEPTIDE--D-ALANYL-D-ALANINE LIGASE"/>
    <property type="match status" value="1"/>
</dbReference>
<evidence type="ECO:0000256" key="6">
    <source>
        <dbReference type="ARBA" id="ARBA00022960"/>
    </source>
</evidence>
<organism evidence="15 16">
    <name type="scientific">Treponema brennaborense (strain DSM 12168 / CIP 105900 / DD5/3)</name>
    <dbReference type="NCBI Taxonomy" id="906968"/>
    <lineage>
        <taxon>Bacteria</taxon>
        <taxon>Pseudomonadati</taxon>
        <taxon>Spirochaetota</taxon>
        <taxon>Spirochaetia</taxon>
        <taxon>Spirochaetales</taxon>
        <taxon>Treponemataceae</taxon>
        <taxon>Treponema</taxon>
    </lineage>
</organism>
<dbReference type="GO" id="GO:0008766">
    <property type="term" value="F:UDP-N-acetylmuramoylalanyl-D-glutamyl-2,6-diaminopimelate-D-alanyl-D-alanine ligase activity"/>
    <property type="evidence" value="ECO:0007669"/>
    <property type="project" value="RHEA"/>
</dbReference>
<evidence type="ECO:0000313" key="16">
    <source>
        <dbReference type="Proteomes" id="UP000006546"/>
    </source>
</evidence>
<dbReference type="GO" id="GO:0047480">
    <property type="term" value="F:UDP-N-acetylmuramoyl-tripeptide-D-alanyl-D-alanine ligase activity"/>
    <property type="evidence" value="ECO:0007669"/>
    <property type="project" value="UniProtKB-UniRule"/>
</dbReference>
<dbReference type="InterPro" id="IPR013221">
    <property type="entry name" value="Mur_ligase_cen"/>
</dbReference>
<evidence type="ECO:0000256" key="11">
    <source>
        <dbReference type="RuleBase" id="RU004136"/>
    </source>
</evidence>
<evidence type="ECO:0000256" key="5">
    <source>
        <dbReference type="ARBA" id="ARBA00022840"/>
    </source>
</evidence>
<evidence type="ECO:0000256" key="8">
    <source>
        <dbReference type="ARBA" id="ARBA00023306"/>
    </source>
</evidence>
<dbReference type="InterPro" id="IPR035911">
    <property type="entry name" value="MurE/MurF_N"/>
</dbReference>
<evidence type="ECO:0000256" key="7">
    <source>
        <dbReference type="ARBA" id="ARBA00022984"/>
    </source>
</evidence>
<keyword evidence="1 10" id="KW-0963">Cytoplasm</keyword>
<dbReference type="EC" id="6.3.2.10" evidence="10 11"/>
<evidence type="ECO:0000259" key="14">
    <source>
        <dbReference type="Pfam" id="PF08245"/>
    </source>
</evidence>
<dbReference type="KEGG" id="tbe:Trebr_0949"/>